<gene>
    <name evidence="3" type="ORF">PL8927_70032</name>
</gene>
<name>A0A7Z9E339_9CYAN</name>
<evidence type="ECO:0000256" key="2">
    <source>
        <dbReference type="SAM" id="SignalP"/>
    </source>
</evidence>
<proteinExistence type="predicted"/>
<dbReference type="EMBL" id="CZCU02000146">
    <property type="protein sequence ID" value="VXD20831.1"/>
    <property type="molecule type" value="Genomic_DNA"/>
</dbReference>
<evidence type="ECO:0008006" key="5">
    <source>
        <dbReference type="Google" id="ProtNLM"/>
    </source>
</evidence>
<dbReference type="Pfam" id="PF16258">
    <property type="entry name" value="DUF4912"/>
    <property type="match status" value="1"/>
</dbReference>
<dbReference type="InterPro" id="IPR032585">
    <property type="entry name" value="DUF4912"/>
</dbReference>
<reference evidence="3" key="1">
    <citation type="submission" date="2019-10" db="EMBL/GenBank/DDBJ databases">
        <authorList>
            <consortium name="Genoscope - CEA"/>
            <person name="William W."/>
        </authorList>
    </citation>
    <scope>NUCLEOTIDE SEQUENCE [LARGE SCALE GENOMIC DNA]</scope>
    <source>
        <strain evidence="3">BBR_PRJEB10992</strain>
    </source>
</reference>
<keyword evidence="4" id="KW-1185">Reference proteome</keyword>
<evidence type="ECO:0000256" key="1">
    <source>
        <dbReference type="SAM" id="MobiDB-lite"/>
    </source>
</evidence>
<sequence>MLLNKKDTSIVTLTLLLSIATSPVSWAASRWNSNSSVTSAATLPESSLRSQKQVRNINIDQQRLNDHEQWDFKLKPMSNSGVGFNSQEQILLSKIDSPSPQPNTKKDSLVGQSSQVQQATIPATEREIPIWLWWLLPLIPFLGLWISLQLKTQRSKSETQQSNSDRIPPPLSTKSDVLTELPQSSSSPVLGGEIDFKESIESLKTPVSATVHSVSVPRTVLAKRTQIETVQLEENLQPKAEFFSPATSTEKQFYPIEERVIQEVSEAVLIEEIDETEAEAVITEFLTTKTPVEDLTGSEIPISKIVESEPDISIKSTIVEPVIEEESLTIVTVDENLTELEIPVSEIVEPEPDISIKSTIVEPVIEEESPTIVTVDENLTELEIPVSEIVEPEPDIAIQSTIVEPIIEEESPTIVTVDEKLTELEIPVSKIVESEPDISIKSTIVEPVIEEESLTIVTVDEKLTELEIPVSEIVEPEQKQVELELGIAHQDVRSETDVAATKFNLGREIKFEPSLADVDQGLPTLPNGYGQSQIFLLPRDPNWAYAYWDIPNEHKEHLRHQGGKYLVLRVYDVTGIDLDSHPPLSLQEYECDEMTREWYISIPMSDRDYIAELGYLTTDGRWLVLVRSNHIRIPPIYPTDWENDQFIKVPWDEDLRGKTQFRL</sequence>
<organism evidence="3 4">
    <name type="scientific">Planktothrix serta PCC 8927</name>
    <dbReference type="NCBI Taxonomy" id="671068"/>
    <lineage>
        <taxon>Bacteria</taxon>
        <taxon>Bacillati</taxon>
        <taxon>Cyanobacteriota</taxon>
        <taxon>Cyanophyceae</taxon>
        <taxon>Oscillatoriophycideae</taxon>
        <taxon>Oscillatoriales</taxon>
        <taxon>Microcoleaceae</taxon>
        <taxon>Planktothrix</taxon>
    </lineage>
</organism>
<accession>A0A7Z9E339</accession>
<comment type="caution">
    <text evidence="3">The sequence shown here is derived from an EMBL/GenBank/DDBJ whole genome shotgun (WGS) entry which is preliminary data.</text>
</comment>
<dbReference type="Proteomes" id="UP000184550">
    <property type="component" value="Unassembled WGS sequence"/>
</dbReference>
<feature type="signal peptide" evidence="2">
    <location>
        <begin position="1"/>
        <end position="27"/>
    </location>
</feature>
<feature type="region of interest" description="Disordered" evidence="1">
    <location>
        <begin position="156"/>
        <end position="187"/>
    </location>
</feature>
<evidence type="ECO:0000313" key="4">
    <source>
        <dbReference type="Proteomes" id="UP000184550"/>
    </source>
</evidence>
<feature type="chain" id="PRO_5031000219" description="DUF4912 domain-containing protein" evidence="2">
    <location>
        <begin position="28"/>
        <end position="663"/>
    </location>
</feature>
<evidence type="ECO:0000313" key="3">
    <source>
        <dbReference type="EMBL" id="VXD20831.1"/>
    </source>
</evidence>
<keyword evidence="2" id="KW-0732">Signal</keyword>
<protein>
    <recommendedName>
        <fullName evidence="5">DUF4912 domain-containing protein</fullName>
    </recommendedName>
</protein>
<dbReference type="AlphaFoldDB" id="A0A7Z9E339"/>
<feature type="compositionally biased region" description="Polar residues" evidence="1">
    <location>
        <begin position="172"/>
        <end position="187"/>
    </location>
</feature>